<comment type="caution">
    <text evidence="2">The sequence shown here is derived from an EMBL/GenBank/DDBJ whole genome shotgun (WGS) entry which is preliminary data.</text>
</comment>
<dbReference type="RefSeq" id="WP_277539699.1">
    <property type="nucleotide sequence ID" value="NZ_JAPDIA010000009.1"/>
</dbReference>
<keyword evidence="3" id="KW-1185">Reference proteome</keyword>
<evidence type="ECO:0000256" key="1">
    <source>
        <dbReference type="ARBA" id="ARBA00022801"/>
    </source>
</evidence>
<dbReference type="PANTHER" id="PTHR33886">
    <property type="entry name" value="UNSATURATED RHAMNOGALACTURONAN HYDROLASE (EUROFUNG)"/>
    <property type="match status" value="1"/>
</dbReference>
<dbReference type="SUPFAM" id="SSF48208">
    <property type="entry name" value="Six-hairpin glycosidases"/>
    <property type="match status" value="1"/>
</dbReference>
<dbReference type="Proteomes" id="UP001153404">
    <property type="component" value="Unassembled WGS sequence"/>
</dbReference>
<accession>A0A9X4KZM5</accession>
<evidence type="ECO:0000313" key="3">
    <source>
        <dbReference type="Proteomes" id="UP001153404"/>
    </source>
</evidence>
<reference evidence="2" key="1">
    <citation type="submission" date="2022-10" db="EMBL/GenBank/DDBJ databases">
        <title>Comparative genomic analysis of Cohnella hashimotonis sp. nov., isolated from the International Space Station.</title>
        <authorList>
            <person name="Simpson A."/>
            <person name="Venkateswaran K."/>
        </authorList>
    </citation>
    <scope>NUCLEOTIDE SEQUENCE</scope>
    <source>
        <strain evidence="2">DSM 28161</strain>
    </source>
</reference>
<dbReference type="Gene3D" id="1.50.10.10">
    <property type="match status" value="1"/>
</dbReference>
<sequence length="271" mass="29869">MAETVNATAPWAGLMKLAGKLQSLDYADRLAGRVEHLLHRSLRLANGAYEHTLTETKFEKQMWVDTLFMAGLFLTEAGLRLGHEEAVREGLQQFHVHVERLQQPNGLFYHGWDESKGRVIGCQWARGNAWAAVVAVELLRILPEGYAEDRKAIQEALHRQLKGLQAYQDLSGLWTTVVTEPGTYTESSAAAGIAYAVLRGIREGAVDPAFADMARMAYRAVCALVDHDGVLRGVSSGTGVQSHPGEYHVIARGRQEGYGQGLLLMMLSEEL</sequence>
<dbReference type="GO" id="GO:0016787">
    <property type="term" value="F:hydrolase activity"/>
    <property type="evidence" value="ECO:0007669"/>
    <property type="project" value="UniProtKB-KW"/>
</dbReference>
<dbReference type="InterPro" id="IPR012341">
    <property type="entry name" value="6hp_glycosidase-like_sf"/>
</dbReference>
<dbReference type="InterPro" id="IPR010905">
    <property type="entry name" value="Glyco_hydro_88"/>
</dbReference>
<dbReference type="InterPro" id="IPR008928">
    <property type="entry name" value="6-hairpin_glycosidase_sf"/>
</dbReference>
<dbReference type="AlphaFoldDB" id="A0A9X4KZM5"/>
<dbReference type="GO" id="GO:0005975">
    <property type="term" value="P:carbohydrate metabolic process"/>
    <property type="evidence" value="ECO:0007669"/>
    <property type="project" value="InterPro"/>
</dbReference>
<gene>
    <name evidence="2" type="ORF">OMP40_34760</name>
</gene>
<organism evidence="2 3">
    <name type="scientific">Cohnella rhizosphaerae</name>
    <dbReference type="NCBI Taxonomy" id="1457232"/>
    <lineage>
        <taxon>Bacteria</taxon>
        <taxon>Bacillati</taxon>
        <taxon>Bacillota</taxon>
        <taxon>Bacilli</taxon>
        <taxon>Bacillales</taxon>
        <taxon>Paenibacillaceae</taxon>
        <taxon>Cohnella</taxon>
    </lineage>
</organism>
<dbReference type="EMBL" id="JAPDIA010000009">
    <property type="protein sequence ID" value="MDG0813872.1"/>
    <property type="molecule type" value="Genomic_DNA"/>
</dbReference>
<keyword evidence="1 2" id="KW-0378">Hydrolase</keyword>
<proteinExistence type="predicted"/>
<dbReference type="PANTHER" id="PTHR33886:SF8">
    <property type="entry name" value="UNSATURATED RHAMNOGALACTURONAN HYDROLASE (EUROFUNG)"/>
    <property type="match status" value="1"/>
</dbReference>
<dbReference type="Pfam" id="PF07470">
    <property type="entry name" value="Glyco_hydro_88"/>
    <property type="match status" value="1"/>
</dbReference>
<dbReference type="InterPro" id="IPR052043">
    <property type="entry name" value="PolySaccharide_Degr_Enz"/>
</dbReference>
<protein>
    <submittedName>
        <fullName evidence="2">Glycoside hydrolase family 88 protein</fullName>
    </submittedName>
</protein>
<name>A0A9X4KZM5_9BACL</name>
<evidence type="ECO:0000313" key="2">
    <source>
        <dbReference type="EMBL" id="MDG0813872.1"/>
    </source>
</evidence>